<sequence length="293" mass="31019">MPFTHLLLALIVVFIWGTNFVVIKWGLADFPPFLFAALRFVLCVLPWLFFFRRPKVSWSALAAVGVLLGAGQFSLLYWAMQGSISPGLASLVAQSQVFFTIMLAVMLTGERPRAAQYAALGLAVAGYLLVAWHSVADPAAAVTLGGLGLVLAAGLCWACANTVVRGVGRVNMGAFMVWSSVFAIPPVLAISLAVEGPARIADALAHASWPGWAAVFWQAVGNTVVGFGAWNWLLVRHPAALVTPLALLVPVFGMLSSTLLLAEPLPAWKILAALLVMGGLALNIHAGRRGARA</sequence>
<dbReference type="InterPro" id="IPR050638">
    <property type="entry name" value="AA-Vitamin_Transporters"/>
</dbReference>
<evidence type="ECO:0000313" key="7">
    <source>
        <dbReference type="EMBL" id="ANY15281.1"/>
    </source>
</evidence>
<evidence type="ECO:0000256" key="3">
    <source>
        <dbReference type="ARBA" id="ARBA00022989"/>
    </source>
</evidence>
<dbReference type="InterPro" id="IPR000620">
    <property type="entry name" value="EamA_dom"/>
</dbReference>
<accession>A0A0J6C504</accession>
<feature type="transmembrane region" description="Helical" evidence="5">
    <location>
        <begin position="172"/>
        <end position="194"/>
    </location>
</feature>
<reference evidence="7 10" key="2">
    <citation type="submission" date="2016-07" db="EMBL/GenBank/DDBJ databases">
        <title>Complete genome sequences of Bordetella pseudohinzii.</title>
        <authorList>
            <person name="Spilker T."/>
            <person name="Darrah R."/>
            <person name="LiPuma J.J."/>
        </authorList>
    </citation>
    <scope>NUCLEOTIDE SEQUENCE [LARGE SCALE GENOMIC DNA]</scope>
    <source>
        <strain evidence="7 10">HI4681</strain>
    </source>
</reference>
<feature type="transmembrane region" description="Helical" evidence="5">
    <location>
        <begin position="241"/>
        <end position="261"/>
    </location>
</feature>
<comment type="subcellular location">
    <subcellularLocation>
        <location evidence="1">Membrane</location>
        <topology evidence="1">Multi-pass membrane protein</topology>
    </subcellularLocation>
</comment>
<keyword evidence="3 5" id="KW-1133">Transmembrane helix</keyword>
<feature type="transmembrane region" description="Helical" evidence="5">
    <location>
        <begin position="214"/>
        <end position="234"/>
    </location>
</feature>
<dbReference type="Proteomes" id="UP000092950">
    <property type="component" value="Chromosome"/>
</dbReference>
<dbReference type="EMBL" id="CP016440">
    <property type="protein sequence ID" value="ANY15281.1"/>
    <property type="molecule type" value="Genomic_DNA"/>
</dbReference>
<dbReference type="Proteomes" id="UP000053096">
    <property type="component" value="Unassembled WGS sequence"/>
</dbReference>
<evidence type="ECO:0000256" key="5">
    <source>
        <dbReference type="SAM" id="Phobius"/>
    </source>
</evidence>
<dbReference type="KEGG" id="bpdz:BBN53_04865"/>
<proteinExistence type="predicted"/>
<evidence type="ECO:0000256" key="1">
    <source>
        <dbReference type="ARBA" id="ARBA00004141"/>
    </source>
</evidence>
<organism evidence="8 9">
    <name type="scientific">Bordetella pseudohinzii</name>
    <dbReference type="NCBI Taxonomy" id="1331258"/>
    <lineage>
        <taxon>Bacteria</taxon>
        <taxon>Pseudomonadati</taxon>
        <taxon>Pseudomonadota</taxon>
        <taxon>Betaproteobacteria</taxon>
        <taxon>Burkholderiales</taxon>
        <taxon>Alcaligenaceae</taxon>
        <taxon>Bordetella</taxon>
    </lineage>
</organism>
<feature type="transmembrane region" description="Helical" evidence="5">
    <location>
        <begin position="86"/>
        <end position="107"/>
    </location>
</feature>
<feature type="transmembrane region" description="Helical" evidence="5">
    <location>
        <begin position="58"/>
        <end position="80"/>
    </location>
</feature>
<evidence type="ECO:0000259" key="6">
    <source>
        <dbReference type="Pfam" id="PF00892"/>
    </source>
</evidence>
<evidence type="ECO:0000313" key="10">
    <source>
        <dbReference type="Proteomes" id="UP000092950"/>
    </source>
</evidence>
<keyword evidence="4 5" id="KW-0472">Membrane</keyword>
<evidence type="ECO:0000313" key="9">
    <source>
        <dbReference type="Proteomes" id="UP000053096"/>
    </source>
</evidence>
<dbReference type="GO" id="GO:0016020">
    <property type="term" value="C:membrane"/>
    <property type="evidence" value="ECO:0007669"/>
    <property type="project" value="UniProtKB-SubCell"/>
</dbReference>
<feature type="domain" description="EamA" evidence="6">
    <location>
        <begin position="146"/>
        <end position="283"/>
    </location>
</feature>
<reference evidence="8 9" key="1">
    <citation type="submission" date="2015-09" db="EMBL/GenBank/DDBJ databases">
        <authorList>
            <person name="Jackson K.R."/>
            <person name="Lunt B.L."/>
            <person name="Fisher J.N.B."/>
            <person name="Gardner A.V."/>
            <person name="Bailey M.E."/>
            <person name="Deus L.M."/>
            <person name="Earl A.S."/>
            <person name="Gibby P.D."/>
            <person name="Hartmann K.A."/>
            <person name="Liu J.E."/>
            <person name="Manci A.M."/>
            <person name="Nielsen D.A."/>
            <person name="Solomon M.B."/>
            <person name="Breakwell D.P."/>
            <person name="Burnett S.H."/>
            <person name="Grose J.H."/>
        </authorList>
    </citation>
    <scope>NUCLEOTIDE SEQUENCE [LARGE SCALE GENOMIC DNA]</scope>
    <source>
        <strain evidence="8 9">2789STDY5608636</strain>
    </source>
</reference>
<dbReference type="RefSeq" id="WP_043214781.1">
    <property type="nucleotide sequence ID" value="NZ_CAJGUP010000163.1"/>
</dbReference>
<feature type="transmembrane region" description="Helical" evidence="5">
    <location>
        <begin position="114"/>
        <end position="133"/>
    </location>
</feature>
<dbReference type="InterPro" id="IPR037185">
    <property type="entry name" value="EmrE-like"/>
</dbReference>
<feature type="transmembrane region" description="Helical" evidence="5">
    <location>
        <begin position="33"/>
        <end position="51"/>
    </location>
</feature>
<name>A0A0J6C504_9BORD</name>
<feature type="transmembrane region" description="Helical" evidence="5">
    <location>
        <begin position="267"/>
        <end position="286"/>
    </location>
</feature>
<keyword evidence="10" id="KW-1185">Reference proteome</keyword>
<keyword evidence="2 5" id="KW-0812">Transmembrane</keyword>
<feature type="domain" description="EamA" evidence="6">
    <location>
        <begin position="6"/>
        <end position="131"/>
    </location>
</feature>
<dbReference type="OrthoDB" id="7158585at2"/>
<gene>
    <name evidence="8" type="primary">eamA_1</name>
    <name evidence="7" type="ORF">BBN53_04865</name>
    <name evidence="8" type="ORF">ERS370011_00763</name>
</gene>
<evidence type="ECO:0000256" key="4">
    <source>
        <dbReference type="ARBA" id="ARBA00023136"/>
    </source>
</evidence>
<dbReference type="EMBL" id="CYTV01000002">
    <property type="protein sequence ID" value="CUI48795.1"/>
    <property type="molecule type" value="Genomic_DNA"/>
</dbReference>
<evidence type="ECO:0000256" key="2">
    <source>
        <dbReference type="ARBA" id="ARBA00022692"/>
    </source>
</evidence>
<dbReference type="SUPFAM" id="SSF103481">
    <property type="entry name" value="Multidrug resistance efflux transporter EmrE"/>
    <property type="match status" value="2"/>
</dbReference>
<protein>
    <submittedName>
        <fullName evidence="8">Probable amino-acid metabolite efflux pump</fullName>
    </submittedName>
</protein>
<dbReference type="Pfam" id="PF00892">
    <property type="entry name" value="EamA"/>
    <property type="match status" value="2"/>
</dbReference>
<dbReference type="PANTHER" id="PTHR32322:SF9">
    <property type="entry name" value="AMINO-ACID METABOLITE EFFLUX PUMP-RELATED"/>
    <property type="match status" value="1"/>
</dbReference>
<feature type="transmembrane region" description="Helical" evidence="5">
    <location>
        <begin position="139"/>
        <end position="160"/>
    </location>
</feature>
<dbReference type="PANTHER" id="PTHR32322">
    <property type="entry name" value="INNER MEMBRANE TRANSPORTER"/>
    <property type="match status" value="1"/>
</dbReference>
<accession>A0A0M7D5G5</accession>
<feature type="transmembrane region" description="Helical" evidence="5">
    <location>
        <begin position="7"/>
        <end position="27"/>
    </location>
</feature>
<evidence type="ECO:0000313" key="8">
    <source>
        <dbReference type="EMBL" id="CUI48795.1"/>
    </source>
</evidence>
<dbReference type="AlphaFoldDB" id="A0A0J6C504"/>